<protein>
    <recommendedName>
        <fullName evidence="1">NrS-1 polymerase-like helicase domain-containing protein</fullName>
    </recommendedName>
</protein>
<comment type="caution">
    <text evidence="2">The sequence shown here is derived from an EMBL/GenBank/DDBJ whole genome shotgun (WGS) entry which is preliminary data.</text>
</comment>
<organism evidence="2 3">
    <name type="scientific">Bremerella cremea</name>
    <dbReference type="NCBI Taxonomy" id="1031537"/>
    <lineage>
        <taxon>Bacteria</taxon>
        <taxon>Pseudomonadati</taxon>
        <taxon>Planctomycetota</taxon>
        <taxon>Planctomycetia</taxon>
        <taxon>Pirellulales</taxon>
        <taxon>Pirellulaceae</taxon>
        <taxon>Bremerella</taxon>
    </lineage>
</organism>
<dbReference type="Pfam" id="PF19263">
    <property type="entry name" value="DUF5906"/>
    <property type="match status" value="1"/>
</dbReference>
<dbReference type="Proteomes" id="UP000253562">
    <property type="component" value="Unassembled WGS sequence"/>
</dbReference>
<feature type="domain" description="NrS-1 polymerase-like helicase" evidence="1">
    <location>
        <begin position="312"/>
        <end position="416"/>
    </location>
</feature>
<dbReference type="Gene3D" id="3.40.50.300">
    <property type="entry name" value="P-loop containing nucleotide triphosphate hydrolases"/>
    <property type="match status" value="1"/>
</dbReference>
<evidence type="ECO:0000313" key="3">
    <source>
        <dbReference type="Proteomes" id="UP000253562"/>
    </source>
</evidence>
<sequence length="563" mass="64484">MKNPPQTLGEVVQKFSHIEVTEDISLDTPVSVEDGRIYCIAYPGDCWRRSQERFFAPVSVDLHCASIVERLKQTSTGNAYQGDVEAIESTIRRLGYSFDIEAVLRSRKLELFECKHRIFVRCRRHEDDGKLAWSSPHPEKHWEKFVCPVPYQPPLTISTSTLEDIVRVVEFGEKSVPMVKTTRPSGDHWSYQTTGNATRVLMHALHCRRTDAESLYGGLITRPWEAVCQPFGPEYPGGRKWNLNAINWAFDLERCEDWKAECEYWHAVLSHIGADLEPHCREHGFENGCNYVFFLLASIVQQPFEPTPYLFLSGPENSGKSTLHEGFELLVNRGVVKADRALTSQSDFNGEVADALLCVVEETDVARVRGAYNKIKELVTARRISIRKMRTDSYMVDNMTHWIQCANESHACPMFASSTRIQPIYVPRPQQDVPKQQLMKHLKQEGPKFAYALANATLPKQNGRLALPIIDTPTRQRLIDINRPEWVTAIPYLLEDNDEWTGTANDFEKEMIEKHLTHELPRTMRKIKSGLASNSDFLGAHFIDFEIHKHGNHAQRLTLRRTI</sequence>
<evidence type="ECO:0000313" key="2">
    <source>
        <dbReference type="EMBL" id="RCS42297.1"/>
    </source>
</evidence>
<proteinExistence type="predicted"/>
<dbReference type="EMBL" id="QPEX01000042">
    <property type="protein sequence ID" value="RCS42297.1"/>
    <property type="molecule type" value="Genomic_DNA"/>
</dbReference>
<dbReference type="InterPro" id="IPR045455">
    <property type="entry name" value="NrS-1_pol-like_helicase"/>
</dbReference>
<dbReference type="RefSeq" id="WP_114371086.1">
    <property type="nucleotide sequence ID" value="NZ_QPEX01000042.1"/>
</dbReference>
<name>A0A368KME2_9BACT</name>
<gene>
    <name evidence="2" type="ORF">DTL42_19355</name>
</gene>
<accession>A0A368KME2</accession>
<dbReference type="InterPro" id="IPR027417">
    <property type="entry name" value="P-loop_NTPase"/>
</dbReference>
<reference evidence="2 3" key="1">
    <citation type="submission" date="2018-07" db="EMBL/GenBank/DDBJ databases">
        <title>Comparative genomes isolates from brazilian mangrove.</title>
        <authorList>
            <person name="De Araujo J.E."/>
            <person name="Taketani R.G."/>
            <person name="Silva M.C.P."/>
            <person name="Lourenco M.V."/>
            <person name="Oliveira V.M."/>
            <person name="Andreote F.D."/>
        </authorList>
    </citation>
    <scope>NUCLEOTIDE SEQUENCE [LARGE SCALE GENOMIC DNA]</scope>
    <source>
        <strain evidence="2 3">HEX PRIS-MGV</strain>
    </source>
</reference>
<evidence type="ECO:0000259" key="1">
    <source>
        <dbReference type="Pfam" id="PF19263"/>
    </source>
</evidence>
<dbReference type="AlphaFoldDB" id="A0A368KME2"/>
<dbReference type="OrthoDB" id="251084at2"/>